<dbReference type="Pfam" id="PF05175">
    <property type="entry name" value="MTS"/>
    <property type="match status" value="1"/>
</dbReference>
<dbReference type="PANTHER" id="PTHR47739">
    <property type="entry name" value="TRNA1(VAL) (ADENINE(37)-N6)-METHYLTRANSFERASE"/>
    <property type="match status" value="1"/>
</dbReference>
<dbReference type="GO" id="GO:0008757">
    <property type="term" value="F:S-adenosylmethionine-dependent methyltransferase activity"/>
    <property type="evidence" value="ECO:0007669"/>
    <property type="project" value="UniProtKB-ARBA"/>
</dbReference>
<protein>
    <recommendedName>
        <fullName evidence="3">Methyltransferase small domain-containing protein</fullName>
    </recommendedName>
</protein>
<keyword evidence="1" id="KW-0489">Methyltransferase</keyword>
<dbReference type="InterPro" id="IPR002052">
    <property type="entry name" value="DNA_methylase_N6_adenine_CS"/>
</dbReference>
<dbReference type="InterPro" id="IPR007848">
    <property type="entry name" value="Small_mtfrase_dom"/>
</dbReference>
<dbReference type="PROSITE" id="PS00092">
    <property type="entry name" value="N6_MTASE"/>
    <property type="match status" value="1"/>
</dbReference>
<dbReference type="Proteomes" id="UP000503840">
    <property type="component" value="Unassembled WGS sequence"/>
</dbReference>
<proteinExistence type="predicted"/>
<evidence type="ECO:0000313" key="5">
    <source>
        <dbReference type="Proteomes" id="UP000503840"/>
    </source>
</evidence>
<dbReference type="SUPFAM" id="SSF53335">
    <property type="entry name" value="S-adenosyl-L-methionine-dependent methyltransferases"/>
    <property type="match status" value="1"/>
</dbReference>
<feature type="domain" description="Methyltransferase small" evidence="3">
    <location>
        <begin position="63"/>
        <end position="155"/>
    </location>
</feature>
<keyword evidence="2" id="KW-0949">S-adenosyl-L-methionine</keyword>
<accession>A0A7J0BGE1</accession>
<dbReference type="Gene3D" id="3.40.50.150">
    <property type="entry name" value="Vaccinia Virus protein VP39"/>
    <property type="match status" value="1"/>
</dbReference>
<dbReference type="PANTHER" id="PTHR47739:SF1">
    <property type="entry name" value="TRNA1(VAL) (ADENINE(37)-N6)-METHYLTRANSFERASE"/>
    <property type="match status" value="1"/>
</dbReference>
<evidence type="ECO:0000256" key="1">
    <source>
        <dbReference type="ARBA" id="ARBA00022603"/>
    </source>
</evidence>
<evidence type="ECO:0000259" key="3">
    <source>
        <dbReference type="Pfam" id="PF05175"/>
    </source>
</evidence>
<dbReference type="InterPro" id="IPR050210">
    <property type="entry name" value="tRNA_Adenine-N(6)_MTase"/>
</dbReference>
<gene>
    <name evidence="4" type="ORF">DSM101010T_06360</name>
</gene>
<dbReference type="GO" id="GO:0003676">
    <property type="term" value="F:nucleic acid binding"/>
    <property type="evidence" value="ECO:0007669"/>
    <property type="project" value="InterPro"/>
</dbReference>
<dbReference type="RefSeq" id="WP_243452052.1">
    <property type="nucleotide sequence ID" value="NZ_BLVO01000005.1"/>
</dbReference>
<keyword evidence="1" id="KW-0808">Transferase</keyword>
<dbReference type="AlphaFoldDB" id="A0A7J0BGE1"/>
<keyword evidence="5" id="KW-1185">Reference proteome</keyword>
<reference evidence="4 5" key="1">
    <citation type="submission" date="2020-05" db="EMBL/GenBank/DDBJ databases">
        <title>Draft genome sequence of Desulfovibrio sp. strain HN2T.</title>
        <authorList>
            <person name="Ueno A."/>
            <person name="Tamazawa S."/>
            <person name="Tamamura S."/>
            <person name="Murakami T."/>
            <person name="Kiyama T."/>
            <person name="Inomata H."/>
            <person name="Amano Y."/>
            <person name="Miyakawa K."/>
            <person name="Tamaki H."/>
            <person name="Naganuma T."/>
            <person name="Kaneko K."/>
        </authorList>
    </citation>
    <scope>NUCLEOTIDE SEQUENCE [LARGE SCALE GENOMIC DNA]</scope>
    <source>
        <strain evidence="4 5">HN2</strain>
    </source>
</reference>
<dbReference type="InterPro" id="IPR029063">
    <property type="entry name" value="SAM-dependent_MTases_sf"/>
</dbReference>
<dbReference type="EMBL" id="BLVO01000005">
    <property type="protein sequence ID" value="GFM32271.1"/>
    <property type="molecule type" value="Genomic_DNA"/>
</dbReference>
<dbReference type="CDD" id="cd02440">
    <property type="entry name" value="AdoMet_MTases"/>
    <property type="match status" value="1"/>
</dbReference>
<sequence>MSHPLQPDTALCTPDTVPAAQDAAAHARIQFPRGLYQPEGSFRFAMDALLLARFALPASGSRKECTVADLGTGCGVVALAMLLDAPSMIATGLDIDPALAAAAQTNAASLGLADRFAARTGNLADVRTMLAAETFDLVVSNPPYRRADQGRHSATQLRTNALFETAGGLETFVSAAGYLVRNKGRFCCIYPAERLTELMTALAAARLEPKHLRLVHSKQDREAVLVLLEARKNANSGCIIHPPLILYSGEGEATTLTPQALAFCPHLACNARGHHQIGDSA</sequence>
<name>A0A7J0BGE1_9BACT</name>
<comment type="caution">
    <text evidence="4">The sequence shown here is derived from an EMBL/GenBank/DDBJ whole genome shotgun (WGS) entry which is preliminary data.</text>
</comment>
<evidence type="ECO:0000256" key="2">
    <source>
        <dbReference type="ARBA" id="ARBA00022691"/>
    </source>
</evidence>
<evidence type="ECO:0000313" key="4">
    <source>
        <dbReference type="EMBL" id="GFM32271.1"/>
    </source>
</evidence>
<dbReference type="GO" id="GO:0032259">
    <property type="term" value="P:methylation"/>
    <property type="evidence" value="ECO:0007669"/>
    <property type="project" value="UniProtKB-KW"/>
</dbReference>
<dbReference type="GO" id="GO:0008170">
    <property type="term" value="F:N-methyltransferase activity"/>
    <property type="evidence" value="ECO:0007669"/>
    <property type="project" value="UniProtKB-ARBA"/>
</dbReference>
<organism evidence="4 5">
    <name type="scientific">Desulfovibrio subterraneus</name>
    <dbReference type="NCBI Taxonomy" id="2718620"/>
    <lineage>
        <taxon>Bacteria</taxon>
        <taxon>Pseudomonadati</taxon>
        <taxon>Thermodesulfobacteriota</taxon>
        <taxon>Desulfovibrionia</taxon>
        <taxon>Desulfovibrionales</taxon>
        <taxon>Desulfovibrionaceae</taxon>
        <taxon>Desulfovibrio</taxon>
    </lineage>
</organism>